<dbReference type="OrthoDB" id="7068047at2"/>
<evidence type="ECO:0000256" key="1">
    <source>
        <dbReference type="SAM" id="SignalP"/>
    </source>
</evidence>
<gene>
    <name evidence="2" type="ORF">D6C13_03005</name>
</gene>
<keyword evidence="3" id="KW-1185">Reference proteome</keyword>
<keyword evidence="1" id="KW-0732">Signal</keyword>
<evidence type="ECO:0000313" key="2">
    <source>
        <dbReference type="EMBL" id="RJT46773.1"/>
    </source>
</evidence>
<dbReference type="AlphaFoldDB" id="A0A419NDS0"/>
<name>A0A419NDS0_9GAMM</name>
<accession>A0A419NDS0</accession>
<dbReference type="EMBL" id="RAHH01000003">
    <property type="protein sequence ID" value="RJT46773.1"/>
    <property type="molecule type" value="Genomic_DNA"/>
</dbReference>
<proteinExistence type="predicted"/>
<dbReference type="RefSeq" id="WP_120131362.1">
    <property type="nucleotide sequence ID" value="NZ_RAHH01000003.1"/>
</dbReference>
<feature type="signal peptide" evidence="1">
    <location>
        <begin position="1"/>
        <end position="26"/>
    </location>
</feature>
<evidence type="ECO:0000313" key="3">
    <source>
        <dbReference type="Proteomes" id="UP000284908"/>
    </source>
</evidence>
<comment type="caution">
    <text evidence="2">The sequence shown here is derived from an EMBL/GenBank/DDBJ whole genome shotgun (WGS) entry which is preliminary data.</text>
</comment>
<reference evidence="2 3" key="1">
    <citation type="submission" date="2018-09" db="EMBL/GenBank/DDBJ databases">
        <authorList>
            <person name="Le Fleche-Mateos A."/>
        </authorList>
    </citation>
    <scope>NUCLEOTIDE SEQUENCE [LARGE SCALE GENOMIC DNA]</scope>
    <source>
        <strain evidence="2 3">DSM 27399</strain>
    </source>
</reference>
<dbReference type="Proteomes" id="UP000284908">
    <property type="component" value="Unassembled WGS sequence"/>
</dbReference>
<feature type="chain" id="PRO_5019270455" evidence="1">
    <location>
        <begin position="27"/>
        <end position="207"/>
    </location>
</feature>
<protein>
    <submittedName>
        <fullName evidence="2">Uncharacterized protein</fullName>
    </submittedName>
</protein>
<sequence>MNTTKRLAGLLLGSLLMSSTMATAFAADNVIKPTRGTIDSVNDSSVQITTRQGEKLDVKLTDKTRINSVTKGQISDIKADSFIGTAAVPQANGTLKALEVHVFAPSLRGSGEGFNPFESPDGKINTMTNGTVGKLVNSNGRTLTVKYHDAEKTVVVPDDVPVVLLAPGDRSLLKPGTKVVLFAMKDDKGSLVARGISAGKDGVTPPM</sequence>
<organism evidence="2 3">
    <name type="scientific">Rahnella woolbedingensis</name>
    <dbReference type="NCBI Taxonomy" id="1510574"/>
    <lineage>
        <taxon>Bacteria</taxon>
        <taxon>Pseudomonadati</taxon>
        <taxon>Pseudomonadota</taxon>
        <taxon>Gammaproteobacteria</taxon>
        <taxon>Enterobacterales</taxon>
        <taxon>Yersiniaceae</taxon>
        <taxon>Rahnella</taxon>
    </lineage>
</organism>